<dbReference type="EMBL" id="ACBZ01000180">
    <property type="protein sequence ID" value="EEG47719.1"/>
    <property type="molecule type" value="Genomic_DNA"/>
</dbReference>
<organism evidence="1 2">
    <name type="scientific">Blautia hydrogenotrophica (strain DSM 10507 / JCM 14656 / S5a33)</name>
    <name type="common">Ruminococcus hydrogenotrophicus</name>
    <dbReference type="NCBI Taxonomy" id="476272"/>
    <lineage>
        <taxon>Bacteria</taxon>
        <taxon>Bacillati</taxon>
        <taxon>Bacillota</taxon>
        <taxon>Clostridia</taxon>
        <taxon>Lachnospirales</taxon>
        <taxon>Lachnospiraceae</taxon>
        <taxon>Blautia</taxon>
    </lineage>
</organism>
<reference evidence="1 2" key="2">
    <citation type="submission" date="2009-02" db="EMBL/GenBank/DDBJ databases">
        <title>Draft genome sequence of Blautia hydrogenotrophica DSM 10507 (Ruminococcus hydrogenotrophicus DSM 10507).</title>
        <authorList>
            <person name="Sudarsanam P."/>
            <person name="Ley R."/>
            <person name="Guruge J."/>
            <person name="Turnbaugh P.J."/>
            <person name="Mahowald M."/>
            <person name="Liep D."/>
            <person name="Gordon J."/>
        </authorList>
    </citation>
    <scope>NUCLEOTIDE SEQUENCE [LARGE SCALE GENOMIC DNA]</scope>
    <source>
        <strain evidence="2">DSM 10507 / JCM 14656 / S5a33</strain>
    </source>
</reference>
<dbReference type="Gene3D" id="1.10.357.10">
    <property type="entry name" value="Tetracycline Repressor, domain 2"/>
    <property type="match status" value="1"/>
</dbReference>
<name>C0CRB2_BLAHS</name>
<evidence type="ECO:0008006" key="3">
    <source>
        <dbReference type="Google" id="ProtNLM"/>
    </source>
</evidence>
<proteinExistence type="predicted"/>
<dbReference type="HOGENOM" id="CLU_100170_0_0_9"/>
<sequence length="182" mass="21075">MVVEAAFSLAREGGMEKVLVKNIAERIGCSVQPVYCYCRNMDGLRADVVEYTGKFIQEYVSERIDSSCLFESVGRAHALLAKEEPHLYRLYFLRKRKRAHSLEEIYQEETNPKVLEDITQKLGMEEDRAKKLHKHMMIYNIGLSFILACLGEETNTEEMKIMANEAYEAFQAKFMEMEAAKR</sequence>
<dbReference type="SUPFAM" id="SSF46689">
    <property type="entry name" value="Homeodomain-like"/>
    <property type="match status" value="1"/>
</dbReference>
<dbReference type="eggNOG" id="COG1309">
    <property type="taxonomic scope" value="Bacteria"/>
</dbReference>
<comment type="caution">
    <text evidence="1">The sequence shown here is derived from an EMBL/GenBank/DDBJ whole genome shotgun (WGS) entry which is preliminary data.</text>
</comment>
<accession>C0CRB2</accession>
<reference evidence="1 2" key="1">
    <citation type="submission" date="2009-01" db="EMBL/GenBank/DDBJ databases">
        <authorList>
            <person name="Fulton L."/>
            <person name="Clifton S."/>
            <person name="Fulton B."/>
            <person name="Xu J."/>
            <person name="Minx P."/>
            <person name="Pepin K.H."/>
            <person name="Johnson M."/>
            <person name="Bhonagiri V."/>
            <person name="Nash W.E."/>
            <person name="Mardis E.R."/>
            <person name="Wilson R.K."/>
        </authorList>
    </citation>
    <scope>NUCLEOTIDE SEQUENCE [LARGE SCALE GENOMIC DNA]</scope>
    <source>
        <strain evidence="2">DSM 10507 / JCM 14656 / S5a33</strain>
    </source>
</reference>
<dbReference type="Proteomes" id="UP000003100">
    <property type="component" value="Unassembled WGS sequence"/>
</dbReference>
<dbReference type="AlphaFoldDB" id="C0CRB2"/>
<gene>
    <name evidence="1" type="ORF">RUMHYD_03426</name>
</gene>
<dbReference type="InterPro" id="IPR009057">
    <property type="entry name" value="Homeodomain-like_sf"/>
</dbReference>
<evidence type="ECO:0000313" key="2">
    <source>
        <dbReference type="Proteomes" id="UP000003100"/>
    </source>
</evidence>
<dbReference type="PATRIC" id="fig|476272.21.peg.101"/>
<evidence type="ECO:0000313" key="1">
    <source>
        <dbReference type="EMBL" id="EEG47719.1"/>
    </source>
</evidence>
<protein>
    <recommendedName>
        <fullName evidence="3">HTH tetR-type domain-containing protein</fullName>
    </recommendedName>
</protein>
<keyword evidence="2" id="KW-1185">Reference proteome</keyword>